<evidence type="ECO:0000256" key="1">
    <source>
        <dbReference type="ARBA" id="ARBA00009995"/>
    </source>
</evidence>
<dbReference type="SUPFAM" id="SSF53756">
    <property type="entry name" value="UDP-Glycosyltransferase/glycogen phosphorylase"/>
    <property type="match status" value="1"/>
</dbReference>
<sequence>MAAEECHVMVFPWLAFGHMLPFLELSKKLAANGIRISFVSTPRNLERLPSIPAHLSDTIKLVEITLPIVDGLPQNCEATVDIQQAETPYLKKAYDNLQAPFEKLLENDTPDLILIDFSPYWVPELAANVYTAATLAYMGPPDELRWGHRRKTPEAFTVAPDWFTFRSLVYHKPDYAPTMLKNLHVPDESGKSSGQRLSTVVEGCQFVAIRSCKEFEGEYIDLLQKLYKKPVLPVGIFPPERKTDNAVDSSWLSTFKWLDRKKAKSVLFVGFGSEYKMPIEQVHELAHGLELSGISFIWILRKPKGVDRLDLLPPNFEASVLDKGVVCLGWAPQIDILAHPSIGGCLFHSGWGSIIESLGFGHPLILMPMVSDQGLNAKLLVEKGLGYDVPRNEDGSFTRDMVAESVKLVMGSRGEPIRQNATRMKSTFCDDNLQKNYMSLFVRYLQRIYGLPNIALSIQLLIILGILQEKRESFDAASDIQMRSREVISTTHPVNKGGFERVLSSSYKGIVFCEVLRSDRALKMVAKHWPSEMYRLDLSNATGYGAMSVGWHAYCELTTS</sequence>
<dbReference type="FunFam" id="3.40.50.2000:FF:000037">
    <property type="entry name" value="Glycosyltransferase"/>
    <property type="match status" value="1"/>
</dbReference>
<gene>
    <name evidence="3" type="ORF">OSB04_006598</name>
</gene>
<evidence type="ECO:0000313" key="4">
    <source>
        <dbReference type="Proteomes" id="UP001172457"/>
    </source>
</evidence>
<keyword evidence="2" id="KW-0808">Transferase</keyword>
<accession>A0AA38TQU5</accession>
<name>A0AA38TQU5_9ASTR</name>
<dbReference type="AlphaFoldDB" id="A0AA38TQU5"/>
<evidence type="ECO:0000256" key="2">
    <source>
        <dbReference type="ARBA" id="ARBA00022679"/>
    </source>
</evidence>
<dbReference type="EMBL" id="JARYMX010000002">
    <property type="protein sequence ID" value="KAJ9561438.1"/>
    <property type="molecule type" value="Genomic_DNA"/>
</dbReference>
<evidence type="ECO:0000313" key="3">
    <source>
        <dbReference type="EMBL" id="KAJ9561438.1"/>
    </source>
</evidence>
<comment type="similarity">
    <text evidence="1">Belongs to the UDP-glycosyltransferase family.</text>
</comment>
<dbReference type="InterPro" id="IPR050481">
    <property type="entry name" value="UDP-glycosyltransf_plant"/>
</dbReference>
<dbReference type="GO" id="GO:0035251">
    <property type="term" value="F:UDP-glucosyltransferase activity"/>
    <property type="evidence" value="ECO:0007669"/>
    <property type="project" value="InterPro"/>
</dbReference>
<protein>
    <submittedName>
        <fullName evidence="3">Uncharacterized protein</fullName>
    </submittedName>
</protein>
<proteinExistence type="inferred from homology"/>
<dbReference type="InterPro" id="IPR002213">
    <property type="entry name" value="UDP_glucos_trans"/>
</dbReference>
<dbReference type="Gene3D" id="3.40.50.2000">
    <property type="entry name" value="Glycogen Phosphorylase B"/>
    <property type="match status" value="2"/>
</dbReference>
<dbReference type="CDD" id="cd03784">
    <property type="entry name" value="GT1_Gtf-like"/>
    <property type="match status" value="1"/>
</dbReference>
<dbReference type="Pfam" id="PF00201">
    <property type="entry name" value="UDPGT"/>
    <property type="match status" value="1"/>
</dbReference>
<dbReference type="Proteomes" id="UP001172457">
    <property type="component" value="Chromosome 2"/>
</dbReference>
<keyword evidence="4" id="KW-1185">Reference proteome</keyword>
<dbReference type="PANTHER" id="PTHR48049:SF75">
    <property type="entry name" value="UDP-RHAMNOSE:RHAMNOSYLTRANSFERASE 1"/>
    <property type="match status" value="1"/>
</dbReference>
<comment type="caution">
    <text evidence="3">The sequence shown here is derived from an EMBL/GenBank/DDBJ whole genome shotgun (WGS) entry which is preliminary data.</text>
</comment>
<dbReference type="PANTHER" id="PTHR48049">
    <property type="entry name" value="GLYCOSYLTRANSFERASE"/>
    <property type="match status" value="1"/>
</dbReference>
<organism evidence="3 4">
    <name type="scientific">Centaurea solstitialis</name>
    <name type="common">yellow star-thistle</name>
    <dbReference type="NCBI Taxonomy" id="347529"/>
    <lineage>
        <taxon>Eukaryota</taxon>
        <taxon>Viridiplantae</taxon>
        <taxon>Streptophyta</taxon>
        <taxon>Embryophyta</taxon>
        <taxon>Tracheophyta</taxon>
        <taxon>Spermatophyta</taxon>
        <taxon>Magnoliopsida</taxon>
        <taxon>eudicotyledons</taxon>
        <taxon>Gunneridae</taxon>
        <taxon>Pentapetalae</taxon>
        <taxon>asterids</taxon>
        <taxon>campanulids</taxon>
        <taxon>Asterales</taxon>
        <taxon>Asteraceae</taxon>
        <taxon>Carduoideae</taxon>
        <taxon>Cardueae</taxon>
        <taxon>Centaureinae</taxon>
        <taxon>Centaurea</taxon>
    </lineage>
</organism>
<reference evidence="3" key="1">
    <citation type="submission" date="2023-03" db="EMBL/GenBank/DDBJ databases">
        <title>Chromosome-scale reference genome and RAD-based genetic map of yellow starthistle (Centaurea solstitialis) reveal putative structural variation and QTLs associated with invader traits.</title>
        <authorList>
            <person name="Reatini B."/>
            <person name="Cang F.A."/>
            <person name="Jiang Q."/>
            <person name="Mckibben M.T.W."/>
            <person name="Barker M.S."/>
            <person name="Rieseberg L.H."/>
            <person name="Dlugosch K.M."/>
        </authorList>
    </citation>
    <scope>NUCLEOTIDE SEQUENCE</scope>
    <source>
        <strain evidence="3">CAN-66</strain>
        <tissue evidence="3">Leaf</tissue>
    </source>
</reference>